<name>A0A9W9YZE3_9CNID</name>
<dbReference type="OrthoDB" id="5954590at2759"/>
<dbReference type="SUPFAM" id="SSF57196">
    <property type="entry name" value="EGF/Laminin"/>
    <property type="match status" value="1"/>
</dbReference>
<dbReference type="AlphaFoldDB" id="A0A9W9YZE3"/>
<feature type="domain" description="EGF-like" evidence="3">
    <location>
        <begin position="194"/>
        <end position="230"/>
    </location>
</feature>
<proteinExistence type="predicted"/>
<accession>A0A9W9YZE3</accession>
<organism evidence="4 5">
    <name type="scientific">Desmophyllum pertusum</name>
    <dbReference type="NCBI Taxonomy" id="174260"/>
    <lineage>
        <taxon>Eukaryota</taxon>
        <taxon>Metazoa</taxon>
        <taxon>Cnidaria</taxon>
        <taxon>Anthozoa</taxon>
        <taxon>Hexacorallia</taxon>
        <taxon>Scleractinia</taxon>
        <taxon>Caryophylliina</taxon>
        <taxon>Caryophylliidae</taxon>
        <taxon>Desmophyllum</taxon>
    </lineage>
</organism>
<evidence type="ECO:0000259" key="3">
    <source>
        <dbReference type="PROSITE" id="PS50026"/>
    </source>
</evidence>
<keyword evidence="1" id="KW-1015">Disulfide bond</keyword>
<keyword evidence="5" id="KW-1185">Reference proteome</keyword>
<sequence>MQAIVQSHGKAIVQTASGSLISTYSSFSGSLSGVSLITINSKGDVTVKKIKNATLVRMYQKQVIRSVYNSSAQKVVLGSAGVSISQVRLGNNNLQSVQEVLQRRNQQNAKETAGGGKNAAASGGNAMVVDGKLSSVGSYGSKLALQQKTGGEKEGVDESYGGCIPQNRLNGMDLDHKETTAVKVERQNVVFGCPCEKGDCANNGSCVVNTTSPLVNVCKCVGSWSGVRCDEDDDPGSGKSPTITEPKQKWNWAAILAFLLLLLVALILLGLYLLCKRRKEEPAAAVVDGRD</sequence>
<evidence type="ECO:0000313" key="5">
    <source>
        <dbReference type="Proteomes" id="UP001163046"/>
    </source>
</evidence>
<keyword evidence="4" id="KW-0012">Acyltransferase</keyword>
<dbReference type="GO" id="GO:0016746">
    <property type="term" value="F:acyltransferase activity"/>
    <property type="evidence" value="ECO:0007669"/>
    <property type="project" value="UniProtKB-KW"/>
</dbReference>
<protein>
    <submittedName>
        <fullName evidence="4">Bahd acyltransferase</fullName>
    </submittedName>
</protein>
<feature type="transmembrane region" description="Helical" evidence="2">
    <location>
        <begin position="250"/>
        <end position="274"/>
    </location>
</feature>
<dbReference type="Proteomes" id="UP001163046">
    <property type="component" value="Unassembled WGS sequence"/>
</dbReference>
<keyword evidence="1" id="KW-0245">EGF-like domain</keyword>
<comment type="caution">
    <text evidence="4">The sequence shown here is derived from an EMBL/GenBank/DDBJ whole genome shotgun (WGS) entry which is preliminary data.</text>
</comment>
<dbReference type="EMBL" id="MU826838">
    <property type="protein sequence ID" value="KAJ7372186.1"/>
    <property type="molecule type" value="Genomic_DNA"/>
</dbReference>
<keyword evidence="4" id="KW-0808">Transferase</keyword>
<dbReference type="InterPro" id="IPR000742">
    <property type="entry name" value="EGF"/>
</dbReference>
<keyword evidence="2" id="KW-0812">Transmembrane</keyword>
<feature type="disulfide bond" evidence="1">
    <location>
        <begin position="220"/>
        <end position="229"/>
    </location>
</feature>
<comment type="caution">
    <text evidence="1">Lacks conserved residue(s) required for the propagation of feature annotation.</text>
</comment>
<dbReference type="Gene3D" id="2.10.25.10">
    <property type="entry name" value="Laminin"/>
    <property type="match status" value="1"/>
</dbReference>
<evidence type="ECO:0000256" key="2">
    <source>
        <dbReference type="SAM" id="Phobius"/>
    </source>
</evidence>
<keyword evidence="2" id="KW-1133">Transmembrane helix</keyword>
<evidence type="ECO:0000256" key="1">
    <source>
        <dbReference type="PROSITE-ProRule" id="PRU00076"/>
    </source>
</evidence>
<dbReference type="PROSITE" id="PS50026">
    <property type="entry name" value="EGF_3"/>
    <property type="match status" value="1"/>
</dbReference>
<dbReference type="PROSITE" id="PS00022">
    <property type="entry name" value="EGF_1"/>
    <property type="match status" value="1"/>
</dbReference>
<reference evidence="4" key="1">
    <citation type="submission" date="2023-01" db="EMBL/GenBank/DDBJ databases">
        <title>Genome assembly of the deep-sea coral Lophelia pertusa.</title>
        <authorList>
            <person name="Herrera S."/>
            <person name="Cordes E."/>
        </authorList>
    </citation>
    <scope>NUCLEOTIDE SEQUENCE</scope>
    <source>
        <strain evidence="4">USNM1676648</strain>
        <tissue evidence="4">Polyp</tissue>
    </source>
</reference>
<gene>
    <name evidence="4" type="primary">FAT3_2</name>
    <name evidence="4" type="ORF">OS493_020615</name>
</gene>
<evidence type="ECO:0000313" key="4">
    <source>
        <dbReference type="EMBL" id="KAJ7372186.1"/>
    </source>
</evidence>
<keyword evidence="2" id="KW-0472">Membrane</keyword>